<comment type="caution">
    <text evidence="4">The sequence shown here is derived from an EMBL/GenBank/DDBJ whole genome shotgun (WGS) entry which is preliminary data.</text>
</comment>
<dbReference type="InterPro" id="IPR013783">
    <property type="entry name" value="Ig-like_fold"/>
</dbReference>
<gene>
    <name evidence="4" type="ORF">LOCC1_G008749</name>
</gene>
<dbReference type="OrthoDB" id="2119228at2759"/>
<dbReference type="PANTHER" id="PTHR30383">
    <property type="entry name" value="THIOESTERASE 1/PROTEASE 1/LYSOPHOSPHOLIPASE L1"/>
    <property type="match status" value="1"/>
</dbReference>
<dbReference type="AlphaFoldDB" id="A0A8H8U393"/>
<dbReference type="Proteomes" id="UP000443090">
    <property type="component" value="Unassembled WGS sequence"/>
</dbReference>
<organism evidence="4 5">
    <name type="scientific">Lachnellula occidentalis</name>
    <dbReference type="NCBI Taxonomy" id="215460"/>
    <lineage>
        <taxon>Eukaryota</taxon>
        <taxon>Fungi</taxon>
        <taxon>Dikarya</taxon>
        <taxon>Ascomycota</taxon>
        <taxon>Pezizomycotina</taxon>
        <taxon>Leotiomycetes</taxon>
        <taxon>Helotiales</taxon>
        <taxon>Lachnaceae</taxon>
        <taxon>Lachnellula</taxon>
    </lineage>
</organism>
<dbReference type="CDD" id="cd00063">
    <property type="entry name" value="FN3"/>
    <property type="match status" value="3"/>
</dbReference>
<dbReference type="InterPro" id="IPR051532">
    <property type="entry name" value="Ester_Hydrolysis_Enzymes"/>
</dbReference>
<dbReference type="Gene3D" id="3.40.50.1110">
    <property type="entry name" value="SGNH hydrolase"/>
    <property type="match status" value="1"/>
</dbReference>
<evidence type="ECO:0000313" key="4">
    <source>
        <dbReference type="EMBL" id="TVY32015.1"/>
    </source>
</evidence>
<feature type="chain" id="PRO_5034210549" description="Fibronectin type-III domain-containing protein" evidence="2">
    <location>
        <begin position="28"/>
        <end position="644"/>
    </location>
</feature>
<feature type="domain" description="Fibronectin type-III" evidence="3">
    <location>
        <begin position="398"/>
        <end position="491"/>
    </location>
</feature>
<dbReference type="SMART" id="SM00060">
    <property type="entry name" value="FN3"/>
    <property type="match status" value="3"/>
</dbReference>
<dbReference type="SUPFAM" id="SSF49265">
    <property type="entry name" value="Fibronectin type III"/>
    <property type="match status" value="2"/>
</dbReference>
<feature type="region of interest" description="Disordered" evidence="1">
    <location>
        <begin position="88"/>
        <end position="112"/>
    </location>
</feature>
<evidence type="ECO:0000259" key="3">
    <source>
        <dbReference type="PROSITE" id="PS50853"/>
    </source>
</evidence>
<evidence type="ECO:0000256" key="1">
    <source>
        <dbReference type="SAM" id="MobiDB-lite"/>
    </source>
</evidence>
<reference evidence="4 5" key="1">
    <citation type="submission" date="2018-05" db="EMBL/GenBank/DDBJ databases">
        <title>Genome sequencing and assembly of the regulated plant pathogen Lachnellula willkommii and related sister species for the development of diagnostic species identification markers.</title>
        <authorList>
            <person name="Giroux E."/>
            <person name="Bilodeau G."/>
        </authorList>
    </citation>
    <scope>NUCLEOTIDE SEQUENCE [LARGE SCALE GENOMIC DNA]</scope>
    <source>
        <strain evidence="4 5">CBS 160.35</strain>
    </source>
</reference>
<dbReference type="SUPFAM" id="SSF52266">
    <property type="entry name" value="SGNH hydrolase"/>
    <property type="match status" value="1"/>
</dbReference>
<dbReference type="Gene3D" id="2.60.40.10">
    <property type="entry name" value="Immunoglobulins"/>
    <property type="match status" value="3"/>
</dbReference>
<dbReference type="PANTHER" id="PTHR30383:SF19">
    <property type="entry name" value="FIBRONECTIN TYPE-III DOMAIN-CONTAINING PROTEIN"/>
    <property type="match status" value="1"/>
</dbReference>
<dbReference type="GO" id="GO:0004622">
    <property type="term" value="F:phosphatidylcholine lysophospholipase activity"/>
    <property type="evidence" value="ECO:0007669"/>
    <property type="project" value="TreeGrafter"/>
</dbReference>
<dbReference type="InterPro" id="IPR003961">
    <property type="entry name" value="FN3_dom"/>
</dbReference>
<evidence type="ECO:0000256" key="2">
    <source>
        <dbReference type="SAM" id="SignalP"/>
    </source>
</evidence>
<dbReference type="PROSITE" id="PS50853">
    <property type="entry name" value="FN3"/>
    <property type="match status" value="3"/>
</dbReference>
<dbReference type="Pfam" id="PF00657">
    <property type="entry name" value="Lipase_GDSL"/>
    <property type="match status" value="1"/>
</dbReference>
<proteinExistence type="predicted"/>
<sequence length="644" mass="67825">MSLPRGNFPLLLLAALAMLLPFAVARAAPFASLDMRNISAEAVALRVLIVGDSITQGHEGDYTWRYRIWQWFQSQGVAADFVGPWKGTRPQDNYTAPQPPQLQGTTPPADPPLTPTGGAITTGGYALDVDPNFDSDHFGAWGRAAAQDKNLINSIVTTYQPDLILVLLGFNDLGFAISSPAGLLDTMHTFVTQARAAKSNVKFALGNVPHRTAIAGRDDLPTNTDQYNQLLASAIPSWSTSASPIAPVLMREGYACETTGCTAGYDGLHPNAMGEYQIAHAFSSALVSSFSIGTSALSVPASIDIPVRPIRVPANFKAVTSGFGVTVTWDYTYGAIGYELESRTAGSSFGSPLLVNSNRYDTQGATDGQTYEYQVRMVYGDSRSDWSAISSAIAHPQTPKPPTTLSTLPTATGIDVSWVSTDSSVTEWGMVFFDTGTPGAFVGEIGIPASASTAHLDGLNAGNRYIIQVVGYNQYGRGTAVGARDVLVGKGTPPAPTNLQITSQDPTTIQLDWCGSPDAVGYHFWHRRSDTAGTVLQSDESHTSHTTYGVAYLIPGVWTYEFCVSAFNGNLESGRSACLTAAHPVAVVGGPVGGSGCYGATSISSVDSESEDGDLDLDLLPTSTSSIVLEGMPTATGTSSALGT</sequence>
<protein>
    <recommendedName>
        <fullName evidence="3">Fibronectin type-III domain-containing protein</fullName>
    </recommendedName>
</protein>
<evidence type="ECO:0000313" key="5">
    <source>
        <dbReference type="Proteomes" id="UP000443090"/>
    </source>
</evidence>
<keyword evidence="5" id="KW-1185">Reference proteome</keyword>
<feature type="domain" description="Fibronectin type-III" evidence="3">
    <location>
        <begin position="306"/>
        <end position="397"/>
    </location>
</feature>
<dbReference type="InterPro" id="IPR036514">
    <property type="entry name" value="SGNH_hydro_sf"/>
</dbReference>
<name>A0A8H8U393_9HELO</name>
<keyword evidence="2" id="KW-0732">Signal</keyword>
<feature type="signal peptide" evidence="2">
    <location>
        <begin position="1"/>
        <end position="27"/>
    </location>
</feature>
<feature type="domain" description="Fibronectin type-III" evidence="3">
    <location>
        <begin position="495"/>
        <end position="586"/>
    </location>
</feature>
<dbReference type="CDD" id="cd01833">
    <property type="entry name" value="XynB_like"/>
    <property type="match status" value="1"/>
</dbReference>
<dbReference type="EMBL" id="QGMI01001894">
    <property type="protein sequence ID" value="TVY32015.1"/>
    <property type="molecule type" value="Genomic_DNA"/>
</dbReference>
<dbReference type="InterPro" id="IPR001087">
    <property type="entry name" value="GDSL"/>
</dbReference>
<dbReference type="InterPro" id="IPR036116">
    <property type="entry name" value="FN3_sf"/>
</dbReference>
<accession>A0A8H8U393</accession>